<name>A0A345Y7U2_9NEIS</name>
<feature type="transmembrane region" description="Helical" evidence="5">
    <location>
        <begin position="118"/>
        <end position="139"/>
    </location>
</feature>
<keyword evidence="4 5" id="KW-0472">Membrane</keyword>
<dbReference type="RefSeq" id="WP_115433924.1">
    <property type="nucleotide sequence ID" value="NZ_CP031337.1"/>
</dbReference>
<keyword evidence="2 5" id="KW-0812">Transmembrane</keyword>
<dbReference type="NCBIfam" id="TIGR00997">
    <property type="entry name" value="ispZ"/>
    <property type="match status" value="1"/>
</dbReference>
<dbReference type="GO" id="GO:0005886">
    <property type="term" value="C:plasma membrane"/>
    <property type="evidence" value="ECO:0007669"/>
    <property type="project" value="UniProtKB-SubCell"/>
</dbReference>
<comment type="function">
    <text evidence="5">Plays a role in cell envelope biogenesis, maintenance of cell envelope integrity and membrane homeostasis.</text>
</comment>
<gene>
    <name evidence="5" type="primary">yciB</name>
    <name evidence="6" type="ORF">DWG20_11385</name>
</gene>
<evidence type="ECO:0000256" key="3">
    <source>
        <dbReference type="ARBA" id="ARBA00022989"/>
    </source>
</evidence>
<comment type="similarity">
    <text evidence="5">Belongs to the YciB family.</text>
</comment>
<evidence type="ECO:0000256" key="2">
    <source>
        <dbReference type="ARBA" id="ARBA00022692"/>
    </source>
</evidence>
<comment type="subcellular location">
    <subcellularLocation>
        <location evidence="5">Cell inner membrane</location>
        <topology evidence="5">Multi-pass membrane protein</topology>
    </subcellularLocation>
</comment>
<keyword evidence="1 5" id="KW-1003">Cell membrane</keyword>
<feature type="transmembrane region" description="Helical" evidence="5">
    <location>
        <begin position="81"/>
        <end position="97"/>
    </location>
</feature>
<dbReference type="EMBL" id="CP031337">
    <property type="protein sequence ID" value="AXK39994.1"/>
    <property type="molecule type" value="Genomic_DNA"/>
</dbReference>
<feature type="transmembrane region" description="Helical" evidence="5">
    <location>
        <begin position="23"/>
        <end position="43"/>
    </location>
</feature>
<dbReference type="PANTHER" id="PTHR36917">
    <property type="entry name" value="INTRACELLULAR SEPTATION PROTEIN A-RELATED"/>
    <property type="match status" value="1"/>
</dbReference>
<dbReference type="AlphaFoldDB" id="A0A345Y7U2"/>
<keyword evidence="5" id="KW-0997">Cell inner membrane</keyword>
<protein>
    <recommendedName>
        <fullName evidence="5">Inner membrane-spanning protein YciB</fullName>
    </recommendedName>
</protein>
<feature type="transmembrane region" description="Helical" evidence="5">
    <location>
        <begin position="151"/>
        <end position="169"/>
    </location>
</feature>
<evidence type="ECO:0000256" key="5">
    <source>
        <dbReference type="HAMAP-Rule" id="MF_00189"/>
    </source>
</evidence>
<evidence type="ECO:0000313" key="7">
    <source>
        <dbReference type="Proteomes" id="UP000254537"/>
    </source>
</evidence>
<dbReference type="KEGG" id="ccah:DWG20_11385"/>
<proteinExistence type="inferred from homology"/>
<reference evidence="6 7" key="1">
    <citation type="submission" date="2018-07" db="EMBL/GenBank/DDBJ databases">
        <title>Crenobacter cavernae sp. nov., isolated from a karst cave.</title>
        <authorList>
            <person name="Zhu H."/>
        </authorList>
    </citation>
    <scope>NUCLEOTIDE SEQUENCE [LARGE SCALE GENOMIC DNA]</scope>
    <source>
        <strain evidence="6 7">K1W11S-77</strain>
    </source>
</reference>
<dbReference type="NCBIfam" id="NF001325">
    <property type="entry name" value="PRK00259.1-3"/>
    <property type="match status" value="1"/>
</dbReference>
<dbReference type="InterPro" id="IPR006008">
    <property type="entry name" value="YciB"/>
</dbReference>
<sequence>MKAFADFFPVLLFFAVYWASRDMFLATGAAIAASVAFTGYAWFRHRRVETMQWVSLGLIVVLGGATLLFHDKHFIMWKPTALYWLITGALIVGELTGKNGIRALLGKQMELPDEAWRLLNRAWMAFFTFMGGLNLWVAYSFSEATWVNFKLFGGIGLMLVFAIGQSFYLSKYVEERK</sequence>
<evidence type="ECO:0000256" key="4">
    <source>
        <dbReference type="ARBA" id="ARBA00023136"/>
    </source>
</evidence>
<dbReference type="HAMAP" id="MF_00189">
    <property type="entry name" value="YciB"/>
    <property type="match status" value="1"/>
</dbReference>
<dbReference type="PANTHER" id="PTHR36917:SF1">
    <property type="entry name" value="INNER MEMBRANE-SPANNING PROTEIN YCIB"/>
    <property type="match status" value="1"/>
</dbReference>
<dbReference type="Proteomes" id="UP000254537">
    <property type="component" value="Chromosome"/>
</dbReference>
<feature type="transmembrane region" description="Helical" evidence="5">
    <location>
        <begin position="50"/>
        <end position="69"/>
    </location>
</feature>
<dbReference type="OrthoDB" id="9788219at2"/>
<dbReference type="Pfam" id="PF04279">
    <property type="entry name" value="IspA"/>
    <property type="match status" value="1"/>
</dbReference>
<accession>A0A345Y7U2</accession>
<keyword evidence="3 5" id="KW-1133">Transmembrane helix</keyword>
<evidence type="ECO:0000256" key="1">
    <source>
        <dbReference type="ARBA" id="ARBA00022475"/>
    </source>
</evidence>
<organism evidence="6 7">
    <name type="scientific">Crenobacter cavernae</name>
    <dbReference type="NCBI Taxonomy" id="2290923"/>
    <lineage>
        <taxon>Bacteria</taxon>
        <taxon>Pseudomonadati</taxon>
        <taxon>Pseudomonadota</taxon>
        <taxon>Betaproteobacteria</taxon>
        <taxon>Neisseriales</taxon>
        <taxon>Neisseriaceae</taxon>
        <taxon>Crenobacter</taxon>
    </lineage>
</organism>
<evidence type="ECO:0000313" key="6">
    <source>
        <dbReference type="EMBL" id="AXK39994.1"/>
    </source>
</evidence>